<evidence type="ECO:0000256" key="1">
    <source>
        <dbReference type="ARBA" id="ARBA00004141"/>
    </source>
</evidence>
<dbReference type="AlphaFoldDB" id="A0A9D2KQP5"/>
<keyword evidence="5 6" id="KW-0472">Membrane</keyword>
<feature type="transmembrane region" description="Helical" evidence="6">
    <location>
        <begin position="126"/>
        <end position="146"/>
    </location>
</feature>
<dbReference type="InterPro" id="IPR005226">
    <property type="entry name" value="UPF0014_fam"/>
</dbReference>
<feature type="transmembrane region" description="Helical" evidence="6">
    <location>
        <begin position="64"/>
        <end position="83"/>
    </location>
</feature>
<keyword evidence="4 6" id="KW-1133">Transmembrane helix</keyword>
<dbReference type="GO" id="GO:0005886">
    <property type="term" value="C:plasma membrane"/>
    <property type="evidence" value="ECO:0007669"/>
    <property type="project" value="TreeGrafter"/>
</dbReference>
<dbReference type="EMBL" id="DWZD01000040">
    <property type="protein sequence ID" value="HJA79198.1"/>
    <property type="molecule type" value="Genomic_DNA"/>
</dbReference>
<dbReference type="PANTHER" id="PTHR30028">
    <property type="entry name" value="UPF0014 INNER MEMBRANE PROTEIN YBBM-RELATED"/>
    <property type="match status" value="1"/>
</dbReference>
<dbReference type="PANTHER" id="PTHR30028:SF0">
    <property type="entry name" value="PROTEIN ALUMINUM SENSITIVE 3"/>
    <property type="match status" value="1"/>
</dbReference>
<evidence type="ECO:0000256" key="5">
    <source>
        <dbReference type="ARBA" id="ARBA00023136"/>
    </source>
</evidence>
<reference evidence="7" key="2">
    <citation type="submission" date="2021-04" db="EMBL/GenBank/DDBJ databases">
        <authorList>
            <person name="Gilroy R."/>
        </authorList>
    </citation>
    <scope>NUCLEOTIDE SEQUENCE</scope>
    <source>
        <strain evidence="7">5032</strain>
    </source>
</reference>
<evidence type="ECO:0000313" key="7">
    <source>
        <dbReference type="EMBL" id="HJA79198.1"/>
    </source>
</evidence>
<reference evidence="7" key="1">
    <citation type="journal article" date="2021" name="PeerJ">
        <title>Extensive microbial diversity within the chicken gut microbiome revealed by metagenomics and culture.</title>
        <authorList>
            <person name="Gilroy R."/>
            <person name="Ravi A."/>
            <person name="Getino M."/>
            <person name="Pursley I."/>
            <person name="Horton D.L."/>
            <person name="Alikhan N.F."/>
            <person name="Baker D."/>
            <person name="Gharbi K."/>
            <person name="Hall N."/>
            <person name="Watson M."/>
            <person name="Adriaenssens E.M."/>
            <person name="Foster-Nyarko E."/>
            <person name="Jarju S."/>
            <person name="Secka A."/>
            <person name="Antonio M."/>
            <person name="Oren A."/>
            <person name="Chaudhuri R.R."/>
            <person name="La Ragione R."/>
            <person name="Hildebrand F."/>
            <person name="Pallen M.J."/>
        </authorList>
    </citation>
    <scope>NUCLEOTIDE SEQUENCE</scope>
    <source>
        <strain evidence="7">5032</strain>
    </source>
</reference>
<evidence type="ECO:0000256" key="2">
    <source>
        <dbReference type="ARBA" id="ARBA00005268"/>
    </source>
</evidence>
<protein>
    <submittedName>
        <fullName evidence="7">ABC transporter permease</fullName>
    </submittedName>
</protein>
<feature type="transmembrane region" description="Helical" evidence="6">
    <location>
        <begin position="95"/>
        <end position="114"/>
    </location>
</feature>
<comment type="similarity">
    <text evidence="2">Belongs to the UPF0014 family.</text>
</comment>
<keyword evidence="3 6" id="KW-0812">Transmembrane</keyword>
<feature type="transmembrane region" description="Helical" evidence="6">
    <location>
        <begin position="12"/>
        <end position="29"/>
    </location>
</feature>
<feature type="transmembrane region" description="Helical" evidence="6">
    <location>
        <begin position="190"/>
        <end position="213"/>
    </location>
</feature>
<feature type="transmembrane region" description="Helical" evidence="6">
    <location>
        <begin position="36"/>
        <end position="58"/>
    </location>
</feature>
<dbReference type="Proteomes" id="UP000823821">
    <property type="component" value="Unassembled WGS sequence"/>
</dbReference>
<proteinExistence type="inferred from homology"/>
<gene>
    <name evidence="7" type="ORF">H9784_06490</name>
</gene>
<evidence type="ECO:0000256" key="6">
    <source>
        <dbReference type="SAM" id="Phobius"/>
    </source>
</evidence>
<evidence type="ECO:0000256" key="3">
    <source>
        <dbReference type="ARBA" id="ARBA00022692"/>
    </source>
</evidence>
<dbReference type="Pfam" id="PF03649">
    <property type="entry name" value="UPF0014"/>
    <property type="match status" value="1"/>
</dbReference>
<comment type="caution">
    <text evidence="7">The sequence shown here is derived from an EMBL/GenBank/DDBJ whole genome shotgun (WGS) entry which is preliminary data.</text>
</comment>
<name>A0A9D2KQP5_9BACT</name>
<feature type="transmembrane region" description="Helical" evidence="6">
    <location>
        <begin position="225"/>
        <end position="245"/>
    </location>
</feature>
<organism evidence="7 8">
    <name type="scientific">Candidatus Desulfovibrio intestinavium</name>
    <dbReference type="NCBI Taxonomy" id="2838534"/>
    <lineage>
        <taxon>Bacteria</taxon>
        <taxon>Pseudomonadati</taxon>
        <taxon>Thermodesulfobacteriota</taxon>
        <taxon>Desulfovibrionia</taxon>
        <taxon>Desulfovibrionales</taxon>
        <taxon>Desulfovibrionaceae</taxon>
        <taxon>Desulfovibrio</taxon>
    </lineage>
</organism>
<evidence type="ECO:0000256" key="4">
    <source>
        <dbReference type="ARBA" id="ARBA00022989"/>
    </source>
</evidence>
<sequence>MELSLPAHSLPFLLAYVLLLMVGAIMKACRIAQTRLLWLAGLRMSLQLVLAGFVLTWLFAHPHPLLTCAWLAVMTAFTIRTVLGRHPGLNPRFRFCVAVTLAACGLLSTFFFVTCIARQNALNPQYVIPLGGMLMGNAMTGLSLALKSFETALDGQRLRIVTLVNLGVRPQRILFPLVRTALETALLPTLNSMLGMGIVFLPGMMTGQILAGAAPATAILYQGSIMMAICATVCLTVLVALLWGYRSLWDADLCIRLP</sequence>
<evidence type="ECO:0000313" key="8">
    <source>
        <dbReference type="Proteomes" id="UP000823821"/>
    </source>
</evidence>
<accession>A0A9D2KQP5</accession>
<comment type="subcellular location">
    <subcellularLocation>
        <location evidence="1">Membrane</location>
        <topology evidence="1">Multi-pass membrane protein</topology>
    </subcellularLocation>
</comment>